<proteinExistence type="inferred from homology"/>
<evidence type="ECO:0000256" key="5">
    <source>
        <dbReference type="ARBA" id="ARBA00023118"/>
    </source>
</evidence>
<evidence type="ECO:0000256" key="1">
    <source>
        <dbReference type="ARBA" id="ARBA00003640"/>
    </source>
</evidence>
<keyword evidence="8" id="KW-1185">Reference proteome</keyword>
<dbReference type="OrthoDB" id="1862673at2"/>
<dbReference type="AlphaFoldDB" id="A0A5C0SE30"/>
<evidence type="ECO:0000313" key="7">
    <source>
        <dbReference type="EMBL" id="QEK11534.1"/>
    </source>
</evidence>
<keyword evidence="5" id="KW-0051">Antiviral defense</keyword>
<comment type="similarity">
    <text evidence="2">Belongs to the CRISPR-associated Csm2 family.</text>
</comment>
<dbReference type="KEGG" id="crs:FQB35_03610"/>
<sequence>MGSVFSEINTMIKKGFMENGKLKIEVIDKIDYLSDKINKLKISNSSIRKIYDNLKDIELKVNKQVLRNLSENEQIDFDEEEKKAFKEIKVDIKLMKSKINYILERKIENEKKNKYEYINLKNFLSNCLNKIETKEDFKGFLDLLECIIGYMKDQL</sequence>
<dbReference type="NCBIfam" id="TIGR01870">
    <property type="entry name" value="cas_TM1810_Csm2"/>
    <property type="match status" value="1"/>
</dbReference>
<dbReference type="GO" id="GO:0003723">
    <property type="term" value="F:RNA binding"/>
    <property type="evidence" value="ECO:0007669"/>
    <property type="project" value="UniProtKB-KW"/>
</dbReference>
<protein>
    <recommendedName>
        <fullName evidence="3">CRISPR system Cms protein Csm2</fullName>
    </recommendedName>
    <alternativeName>
        <fullName evidence="6">CRISPR type III A-associated protein Csm2</fullName>
    </alternativeName>
</protein>
<dbReference type="EMBL" id="CP042243">
    <property type="protein sequence ID" value="QEK11534.1"/>
    <property type="molecule type" value="Genomic_DNA"/>
</dbReference>
<evidence type="ECO:0000256" key="4">
    <source>
        <dbReference type="ARBA" id="ARBA00022884"/>
    </source>
</evidence>
<evidence type="ECO:0000256" key="6">
    <source>
        <dbReference type="ARBA" id="ARBA00031723"/>
    </source>
</evidence>
<dbReference type="RefSeq" id="WP_148808689.1">
    <property type="nucleotide sequence ID" value="NZ_CP042243.1"/>
</dbReference>
<dbReference type="Proteomes" id="UP000324646">
    <property type="component" value="Chromosome"/>
</dbReference>
<reference evidence="7 8" key="1">
    <citation type="submission" date="2019-07" db="EMBL/GenBank/DDBJ databases">
        <title>Complete genome of Crassaminicella thermophila SY095.</title>
        <authorList>
            <person name="Li X."/>
        </authorList>
    </citation>
    <scope>NUCLEOTIDE SEQUENCE [LARGE SCALE GENOMIC DNA]</scope>
    <source>
        <strain evidence="7 8">SY095</strain>
    </source>
</reference>
<gene>
    <name evidence="7" type="primary">csm2</name>
    <name evidence="7" type="ORF">FQB35_03610</name>
</gene>
<accession>A0A5C0SE30</accession>
<evidence type="ECO:0000313" key="8">
    <source>
        <dbReference type="Proteomes" id="UP000324646"/>
    </source>
</evidence>
<dbReference type="Pfam" id="PF03750">
    <property type="entry name" value="Csm2_III-A"/>
    <property type="match status" value="1"/>
</dbReference>
<keyword evidence="4" id="KW-0694">RNA-binding</keyword>
<evidence type="ECO:0000256" key="2">
    <source>
        <dbReference type="ARBA" id="ARBA00006896"/>
    </source>
</evidence>
<dbReference type="GO" id="GO:0051607">
    <property type="term" value="P:defense response to virus"/>
    <property type="evidence" value="ECO:0007669"/>
    <property type="project" value="UniProtKB-KW"/>
</dbReference>
<organism evidence="7 8">
    <name type="scientific">Crassaminicella thermophila</name>
    <dbReference type="NCBI Taxonomy" id="2599308"/>
    <lineage>
        <taxon>Bacteria</taxon>
        <taxon>Bacillati</taxon>
        <taxon>Bacillota</taxon>
        <taxon>Clostridia</taxon>
        <taxon>Eubacteriales</taxon>
        <taxon>Clostridiaceae</taxon>
        <taxon>Crassaminicella</taxon>
    </lineage>
</organism>
<dbReference type="InterPro" id="IPR010149">
    <property type="entry name" value="CRISPR-assoc_prot_Csm2_III-A"/>
</dbReference>
<evidence type="ECO:0000256" key="3">
    <source>
        <dbReference type="ARBA" id="ARBA00016118"/>
    </source>
</evidence>
<comment type="function">
    <text evidence="1">This subunit may be involved in monitoring complementarity of crRNA and target RNA.</text>
</comment>
<name>A0A5C0SE30_CRATE</name>